<dbReference type="EMBL" id="CAJPIN010006514">
    <property type="protein sequence ID" value="CAG2058041.1"/>
    <property type="molecule type" value="Genomic_DNA"/>
</dbReference>
<evidence type="ECO:0000256" key="2">
    <source>
        <dbReference type="ARBA" id="ARBA00004651"/>
    </source>
</evidence>
<keyword evidence="15" id="KW-1185">Reference proteome</keyword>
<feature type="compositionally biased region" description="Basic and acidic residues" evidence="13">
    <location>
        <begin position="143"/>
        <end position="155"/>
    </location>
</feature>
<comment type="similarity">
    <text evidence="3">Belongs to the CD36 family.</text>
</comment>
<feature type="region of interest" description="Disordered" evidence="13">
    <location>
        <begin position="87"/>
        <end position="155"/>
    </location>
</feature>
<feature type="non-terminal residue" evidence="14">
    <location>
        <position position="1"/>
    </location>
</feature>
<keyword evidence="10" id="KW-0325">Glycoprotein</keyword>
<evidence type="ECO:0000256" key="1">
    <source>
        <dbReference type="ARBA" id="ARBA00004189"/>
    </source>
</evidence>
<dbReference type="InterPro" id="IPR002159">
    <property type="entry name" value="CD36_fam"/>
</dbReference>
<name>A0ABN7NWT2_TIMPD</name>
<evidence type="ECO:0000256" key="13">
    <source>
        <dbReference type="SAM" id="MobiDB-lite"/>
    </source>
</evidence>
<gene>
    <name evidence="14" type="ORF">TPAB3V08_LOCUS5016</name>
</gene>
<evidence type="ECO:0000313" key="15">
    <source>
        <dbReference type="Proteomes" id="UP001153148"/>
    </source>
</evidence>
<evidence type="ECO:0000313" key="14">
    <source>
        <dbReference type="EMBL" id="CAG2058041.1"/>
    </source>
</evidence>
<dbReference type="PANTHER" id="PTHR11923">
    <property type="entry name" value="SCAVENGER RECEPTOR CLASS B TYPE-1 SR-B1"/>
    <property type="match status" value="1"/>
</dbReference>
<sequence>RLVISNTSETFSLWQRPPVHPLLKMFIFNYTNVDNFKDGIDDKLNVQEVGPYTYSVIAMSVNLVQNASEAFLDELRSRRSKTCSIQVRRRKKVNVPPGKGITIEGVAPRSSEQAHPSTSKQNKSKKRPQKEKKNTGQNKKRLNRTEHFSSSEEEV</sequence>
<dbReference type="PANTHER" id="PTHR11923:SF110">
    <property type="entry name" value="SCAVENGER RECEPTOR CLASS B MEMBER 1"/>
    <property type="match status" value="1"/>
</dbReference>
<keyword evidence="8" id="KW-1015">Disulfide bond</keyword>
<evidence type="ECO:0000256" key="11">
    <source>
        <dbReference type="ARBA" id="ARBA00040821"/>
    </source>
</evidence>
<feature type="compositionally biased region" description="Polar residues" evidence="13">
    <location>
        <begin position="110"/>
        <end position="121"/>
    </location>
</feature>
<comment type="subcellular location">
    <subcellularLocation>
        <location evidence="2">Cell membrane</location>
        <topology evidence="2">Multi-pass membrane protein</topology>
    </subcellularLocation>
    <subcellularLocation>
        <location evidence="1">Membrane</location>
        <location evidence="1">Caveola</location>
        <topology evidence="1">Multi-pass membrane protein</topology>
    </subcellularLocation>
</comment>
<dbReference type="Proteomes" id="UP001153148">
    <property type="component" value="Unassembled WGS sequence"/>
</dbReference>
<evidence type="ECO:0000256" key="4">
    <source>
        <dbReference type="ARBA" id="ARBA00022475"/>
    </source>
</evidence>
<proteinExistence type="inferred from homology"/>
<evidence type="ECO:0000256" key="12">
    <source>
        <dbReference type="ARBA" id="ARBA00042244"/>
    </source>
</evidence>
<organism evidence="14 15">
    <name type="scientific">Timema podura</name>
    <name type="common">Walking stick</name>
    <dbReference type="NCBI Taxonomy" id="61482"/>
    <lineage>
        <taxon>Eukaryota</taxon>
        <taxon>Metazoa</taxon>
        <taxon>Ecdysozoa</taxon>
        <taxon>Arthropoda</taxon>
        <taxon>Hexapoda</taxon>
        <taxon>Insecta</taxon>
        <taxon>Pterygota</taxon>
        <taxon>Neoptera</taxon>
        <taxon>Polyneoptera</taxon>
        <taxon>Phasmatodea</taxon>
        <taxon>Timematodea</taxon>
        <taxon>Timematoidea</taxon>
        <taxon>Timematidae</taxon>
        <taxon>Timema</taxon>
    </lineage>
</organism>
<keyword evidence="9" id="KW-0675">Receptor</keyword>
<keyword evidence="6" id="KW-1133">Transmembrane helix</keyword>
<evidence type="ECO:0000256" key="5">
    <source>
        <dbReference type="ARBA" id="ARBA00022692"/>
    </source>
</evidence>
<keyword evidence="7" id="KW-0472">Membrane</keyword>
<keyword evidence="5" id="KW-0812">Transmembrane</keyword>
<evidence type="ECO:0000256" key="8">
    <source>
        <dbReference type="ARBA" id="ARBA00023157"/>
    </source>
</evidence>
<reference evidence="14" key="1">
    <citation type="submission" date="2021-03" db="EMBL/GenBank/DDBJ databases">
        <authorList>
            <person name="Tran Van P."/>
        </authorList>
    </citation>
    <scope>NUCLEOTIDE SEQUENCE</scope>
</reference>
<comment type="caution">
    <text evidence="14">The sequence shown here is derived from an EMBL/GenBank/DDBJ whole genome shotgun (WGS) entry which is preliminary data.</text>
</comment>
<dbReference type="Pfam" id="PF01130">
    <property type="entry name" value="CD36"/>
    <property type="match status" value="1"/>
</dbReference>
<keyword evidence="4" id="KW-1003">Cell membrane</keyword>
<protein>
    <recommendedName>
        <fullName evidence="11">Scavenger receptor class B member 1</fullName>
    </recommendedName>
    <alternativeName>
        <fullName evidence="12">SR-BI</fullName>
    </alternativeName>
</protein>
<accession>A0ABN7NWT2</accession>
<evidence type="ECO:0000256" key="3">
    <source>
        <dbReference type="ARBA" id="ARBA00010532"/>
    </source>
</evidence>
<evidence type="ECO:0000256" key="6">
    <source>
        <dbReference type="ARBA" id="ARBA00022989"/>
    </source>
</evidence>
<evidence type="ECO:0000256" key="10">
    <source>
        <dbReference type="ARBA" id="ARBA00023180"/>
    </source>
</evidence>
<evidence type="ECO:0000256" key="9">
    <source>
        <dbReference type="ARBA" id="ARBA00023170"/>
    </source>
</evidence>
<evidence type="ECO:0000256" key="7">
    <source>
        <dbReference type="ARBA" id="ARBA00023136"/>
    </source>
</evidence>